<keyword evidence="3" id="KW-1185">Reference proteome</keyword>
<gene>
    <name evidence="2" type="ORF">DN730_03460</name>
</gene>
<name>A0A370UE93_9GAMM</name>
<evidence type="ECO:0000256" key="1">
    <source>
        <dbReference type="SAM" id="MobiDB-lite"/>
    </source>
</evidence>
<reference evidence="2 3" key="1">
    <citation type="submission" date="2018-06" db="EMBL/GenBank/DDBJ databases">
        <title>Marinomonas sp. YLB-05 draft genome sequence.</title>
        <authorList>
            <person name="Yu L."/>
            <person name="Tang X."/>
        </authorList>
    </citation>
    <scope>NUCLEOTIDE SEQUENCE [LARGE SCALE GENOMIC DNA]</scope>
    <source>
        <strain evidence="2 3">YLB-05</strain>
    </source>
</reference>
<evidence type="ECO:0000313" key="2">
    <source>
        <dbReference type="EMBL" id="RDL46108.1"/>
    </source>
</evidence>
<dbReference type="AlphaFoldDB" id="A0A370UE93"/>
<dbReference type="EMBL" id="QKRA01000001">
    <property type="protein sequence ID" value="RDL46108.1"/>
    <property type="molecule type" value="Genomic_DNA"/>
</dbReference>
<dbReference type="Pfam" id="PF12094">
    <property type="entry name" value="DUF3570"/>
    <property type="match status" value="1"/>
</dbReference>
<feature type="region of interest" description="Disordered" evidence="1">
    <location>
        <begin position="96"/>
        <end position="138"/>
    </location>
</feature>
<comment type="caution">
    <text evidence="2">The sequence shown here is derived from an EMBL/GenBank/DDBJ whole genome shotgun (WGS) entry which is preliminary data.</text>
</comment>
<accession>A0A370UE93</accession>
<dbReference type="Proteomes" id="UP000254326">
    <property type="component" value="Unassembled WGS sequence"/>
</dbReference>
<proteinExistence type="predicted"/>
<organism evidence="2 3">
    <name type="scientific">Marinomonas piezotolerans</name>
    <dbReference type="NCBI Taxonomy" id="2213058"/>
    <lineage>
        <taxon>Bacteria</taxon>
        <taxon>Pseudomonadati</taxon>
        <taxon>Pseudomonadota</taxon>
        <taxon>Gammaproteobacteria</taxon>
        <taxon>Oceanospirillales</taxon>
        <taxon>Oceanospirillaceae</taxon>
        <taxon>Marinomonas</taxon>
    </lineage>
</organism>
<protein>
    <recommendedName>
        <fullName evidence="4">DUF3570 domain-containing protein</fullName>
    </recommendedName>
</protein>
<dbReference type="OrthoDB" id="5450709at2"/>
<evidence type="ECO:0008006" key="4">
    <source>
        <dbReference type="Google" id="ProtNLM"/>
    </source>
</evidence>
<evidence type="ECO:0000313" key="3">
    <source>
        <dbReference type="Proteomes" id="UP000254326"/>
    </source>
</evidence>
<sequence>MFISVKKQALVVKVLQEVAVAATKQRSPKDIATLLATASCALTAGISSNANAGENWDVDSALMVYSESDSRVSAIEPVLELKRKYDSETALTTKIVGDTLTGASPNGATPSDSTQTFSSPSGNGTYDVPPNTTPLDDTFRDTRGAFSINWNAPAGRDWAYSIGSHLSAEHDYQSVGINGSLSRYLNNKNTTLTLGLSASNDTINPEGGVPTGLSTINSAREKSDDSKSLTDALFGVTQVINRRTLMQFNYGVSQSSGYQTDPYKFLSVIDVNTGGNYQIAGENQYLFEKRPDSRLKQTVYWQTKYQLTNNDILDLSYRYMWDDWGVTSHTLETKYRFRFDHQYLEPQLRLYQQSAADFYQRYLTSNNYLSQDYASADYRLGDMTTYTLGLKYGYQFENSSEAYGKIALYHQDSTGNKGFGKLTSQDLYPSMDAIMVTLGYRF</sequence>
<dbReference type="InterPro" id="IPR021953">
    <property type="entry name" value="DUF3570"/>
</dbReference>
<feature type="compositionally biased region" description="Polar residues" evidence="1">
    <location>
        <begin position="101"/>
        <end position="124"/>
    </location>
</feature>